<dbReference type="OrthoDB" id="538223at2759"/>
<dbReference type="AlphaFoldDB" id="A0A6J8EBP4"/>
<dbReference type="PANTHER" id="PTHR14881">
    <property type="entry name" value="LISH DOMAIN-CONTAINING PROTEIN ARMC9"/>
    <property type="match status" value="1"/>
</dbReference>
<evidence type="ECO:0000313" key="5">
    <source>
        <dbReference type="Proteomes" id="UP000507470"/>
    </source>
</evidence>
<dbReference type="InterPro" id="IPR048959">
    <property type="entry name" value="ARMC9_ARM_dom"/>
</dbReference>
<dbReference type="PANTHER" id="PTHR14881:SF4">
    <property type="entry name" value="LISH DOMAIN-CONTAINING PROTEIN ARMC9"/>
    <property type="match status" value="1"/>
</dbReference>
<dbReference type="InterPro" id="IPR040369">
    <property type="entry name" value="ARMC9"/>
</dbReference>
<evidence type="ECO:0000259" key="2">
    <source>
        <dbReference type="Pfam" id="PF21050"/>
    </source>
</evidence>
<accession>A0A6J8EBP4</accession>
<feature type="compositionally biased region" description="Acidic residues" evidence="1">
    <location>
        <begin position="337"/>
        <end position="364"/>
    </location>
</feature>
<keyword evidence="5" id="KW-1185">Reference proteome</keyword>
<dbReference type="Proteomes" id="UP000507470">
    <property type="component" value="Unassembled WGS sequence"/>
</dbReference>
<sequence>MTCQADGCSTRPSNGRSLHSFQDHQIKTLVSFQKECETKQKPIITQSIKSKSNQKLLAIQNELMQNFHKGKRDRFLKLWSENLAASVKDQDPVAKKLEFYVNIYFAVYPIKFARGQRDADRAMGDFKKYLETRGATLSQTTEFLPYYALPFVPNAKGNSSYKELFTDTWVKDLELRLEKFLTLTLKSTPQPKLFDLYRGNKVGDENEQFQQISRLQQQLVDSERKTMSYIKRHNRVQADYHNLIGITADLVEALESTVQGKPDAVLALLTSSDELVKEGAARLFNAFVSLCAAVPSIRDEGKAIGMEEILRCFIKEGQPDMNRQIEFIIKQLNSIETVDEYDSDDEEEEEEEEEPEAMELDIDKDESFKPEDNEMSGEKLLTTEYLATKTGPMRHKNQHTDLVMANELLQRPVTPSQRRAENQPSGTQPMTPVVTSRPPSQSSVMRPPTRGGSRPNTQDSQRDTAIVKFSAMIYKQAFGSKPRILRTPHGREGTPSNPGTPHLRTPDSSRRPTSRGSVGSLPPQPQYSESGPRPSSAGKSGKEHEIT</sequence>
<gene>
    <name evidence="4" type="ORF">MCOR_50652</name>
</gene>
<feature type="region of interest" description="Disordered" evidence="1">
    <location>
        <begin position="411"/>
        <end position="547"/>
    </location>
</feature>
<reference evidence="4 5" key="1">
    <citation type="submission" date="2020-06" db="EMBL/GenBank/DDBJ databases">
        <authorList>
            <person name="Li R."/>
            <person name="Bekaert M."/>
        </authorList>
    </citation>
    <scope>NUCLEOTIDE SEQUENCE [LARGE SCALE GENOMIC DNA]</scope>
    <source>
        <strain evidence="5">wild</strain>
    </source>
</reference>
<dbReference type="Pfam" id="PF23138">
    <property type="entry name" value="CTLH_Armc9"/>
    <property type="match status" value="1"/>
</dbReference>
<dbReference type="EMBL" id="CACVKT020008884">
    <property type="protein sequence ID" value="CAC5418199.1"/>
    <property type="molecule type" value="Genomic_DNA"/>
</dbReference>
<feature type="region of interest" description="Disordered" evidence="1">
    <location>
        <begin position="336"/>
        <end position="376"/>
    </location>
</feature>
<dbReference type="GO" id="GO:0005814">
    <property type="term" value="C:centriole"/>
    <property type="evidence" value="ECO:0007669"/>
    <property type="project" value="TreeGrafter"/>
</dbReference>
<name>A0A6J8EBP4_MYTCO</name>
<organism evidence="4 5">
    <name type="scientific">Mytilus coruscus</name>
    <name type="common">Sea mussel</name>
    <dbReference type="NCBI Taxonomy" id="42192"/>
    <lineage>
        <taxon>Eukaryota</taxon>
        <taxon>Metazoa</taxon>
        <taxon>Spiralia</taxon>
        <taxon>Lophotrochozoa</taxon>
        <taxon>Mollusca</taxon>
        <taxon>Bivalvia</taxon>
        <taxon>Autobranchia</taxon>
        <taxon>Pteriomorphia</taxon>
        <taxon>Mytilida</taxon>
        <taxon>Mytiloidea</taxon>
        <taxon>Mytilidae</taxon>
        <taxon>Mytilinae</taxon>
        <taxon>Mytilus</taxon>
    </lineage>
</organism>
<proteinExistence type="predicted"/>
<dbReference type="GO" id="GO:0097542">
    <property type="term" value="C:ciliary tip"/>
    <property type="evidence" value="ECO:0007669"/>
    <property type="project" value="TreeGrafter"/>
</dbReference>
<dbReference type="GO" id="GO:0060271">
    <property type="term" value="P:cilium assembly"/>
    <property type="evidence" value="ECO:0007669"/>
    <property type="project" value="InterPro"/>
</dbReference>
<feature type="domain" description="ARMC9 CTLH-like" evidence="3">
    <location>
        <begin position="58"/>
        <end position="186"/>
    </location>
</feature>
<feature type="compositionally biased region" description="Polar residues" evidence="1">
    <location>
        <begin position="413"/>
        <end position="444"/>
    </location>
</feature>
<protein>
    <submittedName>
        <fullName evidence="4">ARMC9</fullName>
    </submittedName>
</protein>
<dbReference type="GO" id="GO:0036064">
    <property type="term" value="C:ciliary basal body"/>
    <property type="evidence" value="ECO:0007669"/>
    <property type="project" value="InterPro"/>
</dbReference>
<feature type="domain" description="LisH" evidence="2">
    <location>
        <begin position="262"/>
        <end position="333"/>
    </location>
</feature>
<evidence type="ECO:0000313" key="4">
    <source>
        <dbReference type="EMBL" id="CAC5418199.1"/>
    </source>
</evidence>
<dbReference type="InterPro" id="IPR056327">
    <property type="entry name" value="ARMC9_CTLH-like_dom"/>
</dbReference>
<evidence type="ECO:0000256" key="1">
    <source>
        <dbReference type="SAM" id="MobiDB-lite"/>
    </source>
</evidence>
<evidence type="ECO:0000259" key="3">
    <source>
        <dbReference type="Pfam" id="PF23138"/>
    </source>
</evidence>
<dbReference type="Pfam" id="PF21050">
    <property type="entry name" value="ARMC9_ARM"/>
    <property type="match status" value="1"/>
</dbReference>